<dbReference type="EMBL" id="CP141261">
    <property type="protein sequence ID" value="WRL65759.1"/>
    <property type="molecule type" value="Genomic_DNA"/>
</dbReference>
<evidence type="ECO:0000313" key="3">
    <source>
        <dbReference type="Proteomes" id="UP001324287"/>
    </source>
</evidence>
<sequence length="40" mass="4331">MTTGPEDPQPRDIALEQETPELEAELEAQSAQSDDASDES</sequence>
<dbReference type="Proteomes" id="UP001324287">
    <property type="component" value="Chromosome"/>
</dbReference>
<evidence type="ECO:0000256" key="1">
    <source>
        <dbReference type="SAM" id="MobiDB-lite"/>
    </source>
</evidence>
<keyword evidence="3" id="KW-1185">Reference proteome</keyword>
<reference evidence="2 3" key="1">
    <citation type="submission" date="2023-12" db="EMBL/GenBank/DDBJ databases">
        <title>Blastococcus brunescens sp. nov., an actonobacterium isolated from sandstone collected in sahara desert.</title>
        <authorList>
            <person name="Gtari M."/>
            <person name="Ghodhbane F."/>
        </authorList>
    </citation>
    <scope>NUCLEOTIDE SEQUENCE [LARGE SCALE GENOMIC DNA]</scope>
    <source>
        <strain evidence="2 3">BMG 8361</strain>
    </source>
</reference>
<protein>
    <recommendedName>
        <fullName evidence="4">Nucleotide exchange factor GrpE</fullName>
    </recommendedName>
</protein>
<feature type="region of interest" description="Disordered" evidence="1">
    <location>
        <begin position="1"/>
        <end position="40"/>
    </location>
</feature>
<dbReference type="RefSeq" id="WP_324277077.1">
    <property type="nucleotide sequence ID" value="NZ_CP141261.1"/>
</dbReference>
<gene>
    <name evidence="2" type="ORF">U6N30_09360</name>
</gene>
<accession>A0ABZ1B4V2</accession>
<evidence type="ECO:0008006" key="4">
    <source>
        <dbReference type="Google" id="ProtNLM"/>
    </source>
</evidence>
<proteinExistence type="predicted"/>
<evidence type="ECO:0000313" key="2">
    <source>
        <dbReference type="EMBL" id="WRL65759.1"/>
    </source>
</evidence>
<organism evidence="2 3">
    <name type="scientific">Blastococcus brunescens</name>
    <dbReference type="NCBI Taxonomy" id="1564165"/>
    <lineage>
        <taxon>Bacteria</taxon>
        <taxon>Bacillati</taxon>
        <taxon>Actinomycetota</taxon>
        <taxon>Actinomycetes</taxon>
        <taxon>Geodermatophilales</taxon>
        <taxon>Geodermatophilaceae</taxon>
        <taxon>Blastococcus</taxon>
    </lineage>
</organism>
<name>A0ABZ1B4V2_9ACTN</name>